<dbReference type="Gene3D" id="3.40.1190.20">
    <property type="match status" value="1"/>
</dbReference>
<dbReference type="EMBL" id="CP024870">
    <property type="protein sequence ID" value="ATX71040.1"/>
    <property type="molecule type" value="Genomic_DNA"/>
</dbReference>
<dbReference type="Pfam" id="PF00294">
    <property type="entry name" value="PfkB"/>
    <property type="match status" value="1"/>
</dbReference>
<accession>A0A2K8KH82</accession>
<dbReference type="GO" id="GO:0005524">
    <property type="term" value="F:ATP binding"/>
    <property type="evidence" value="ECO:0007669"/>
    <property type="project" value="UniProtKB-KW"/>
</dbReference>
<dbReference type="InterPro" id="IPR002173">
    <property type="entry name" value="Carboh/pur_kinase_PfkB_CS"/>
</dbReference>
<dbReference type="SUPFAM" id="SSF53613">
    <property type="entry name" value="Ribokinase-like"/>
    <property type="match status" value="1"/>
</dbReference>
<proteinExistence type="inferred from homology"/>
<dbReference type="InterPro" id="IPR017583">
    <property type="entry name" value="Tagatose/fructose_Pkinase"/>
</dbReference>
<dbReference type="NCBIfam" id="TIGR03168">
    <property type="entry name" value="1-PFK"/>
    <property type="match status" value="1"/>
</dbReference>
<dbReference type="RefSeq" id="WP_100254581.1">
    <property type="nucleotide sequence ID" value="NZ_CP024870.1"/>
</dbReference>
<keyword evidence="9" id="KW-1185">Reference proteome</keyword>
<evidence type="ECO:0000256" key="6">
    <source>
        <dbReference type="PIRNR" id="PIRNR000535"/>
    </source>
</evidence>
<sequence>MIYTITLNPAIDHIVLTTKKVQLGVTNYYNDEYKVVGGKGINAAVILNNLGAQVQAVGIMGENNKKIFTDKFQEIKLSTNFIYNPGSTRVNYKIKHLASHQETELNGMGFTAEPEIVQEFLKTLAAKLIPGDIVVTTGSVAVGIDSTIYEAIGKIVNEQQATLICDATNDLLKNALKAHPFLIKPNLEEICSTLGVEFKPNFDFAEIKKLIQNLKELGAQNILLSMGSEGSIFFGQDNTNFKVGVAQGELVNSVGAGDSMLAGFVYGIDQKFSIKKSLQYAAASGAATAFTEWLADKNAITSLVDKIQVNEI</sequence>
<dbReference type="GO" id="GO:0005829">
    <property type="term" value="C:cytosol"/>
    <property type="evidence" value="ECO:0007669"/>
    <property type="project" value="TreeGrafter"/>
</dbReference>
<dbReference type="PROSITE" id="PS00584">
    <property type="entry name" value="PFKB_KINASES_2"/>
    <property type="match status" value="1"/>
</dbReference>
<dbReference type="PANTHER" id="PTHR46566:SF1">
    <property type="entry name" value="1-PHOSPHOFRUCTOKINASE"/>
    <property type="match status" value="1"/>
</dbReference>
<reference evidence="8 9" key="1">
    <citation type="submission" date="2017-11" db="EMBL/GenBank/DDBJ databases">
        <title>Complete genome sequence of Spiroplasma clarkii CN-5 (DSM 19994).</title>
        <authorList>
            <person name="Tsai Y.-M."/>
            <person name="Chang A."/>
            <person name="Lo W.-S."/>
            <person name="Kuo C.-H."/>
        </authorList>
    </citation>
    <scope>NUCLEOTIDE SEQUENCE [LARGE SCALE GENOMIC DNA]</scope>
    <source>
        <strain evidence="8 9">CN-5</strain>
    </source>
</reference>
<comment type="similarity">
    <text evidence="1">Belongs to the carbohydrate kinase PfkB family.</text>
</comment>
<dbReference type="Proteomes" id="UP000231179">
    <property type="component" value="Chromosome"/>
</dbReference>
<evidence type="ECO:0000259" key="7">
    <source>
        <dbReference type="Pfam" id="PF00294"/>
    </source>
</evidence>
<keyword evidence="5" id="KW-0067">ATP-binding</keyword>
<organism evidence="8 9">
    <name type="scientific">Spiroplasma clarkii</name>
    <dbReference type="NCBI Taxonomy" id="2139"/>
    <lineage>
        <taxon>Bacteria</taxon>
        <taxon>Bacillati</taxon>
        <taxon>Mycoplasmatota</taxon>
        <taxon>Mollicutes</taxon>
        <taxon>Entomoplasmatales</taxon>
        <taxon>Spiroplasmataceae</taxon>
        <taxon>Spiroplasma</taxon>
    </lineage>
</organism>
<feature type="domain" description="Carbohydrate kinase PfkB" evidence="7">
    <location>
        <begin position="7"/>
        <end position="289"/>
    </location>
</feature>
<dbReference type="InterPro" id="IPR011611">
    <property type="entry name" value="PfkB_dom"/>
</dbReference>
<evidence type="ECO:0000313" key="9">
    <source>
        <dbReference type="Proteomes" id="UP000231179"/>
    </source>
</evidence>
<keyword evidence="4 8" id="KW-0418">Kinase</keyword>
<dbReference type="InterPro" id="IPR029056">
    <property type="entry name" value="Ribokinase-like"/>
</dbReference>
<protein>
    <submittedName>
        <fullName evidence="8">1-phosphofructokinase</fullName>
    </submittedName>
</protein>
<dbReference type="AlphaFoldDB" id="A0A2K8KH82"/>
<gene>
    <name evidence="8" type="primary">fruK</name>
    <name evidence="8" type="ORF">SCLAR_v1c07230</name>
</gene>
<evidence type="ECO:0000256" key="3">
    <source>
        <dbReference type="ARBA" id="ARBA00022741"/>
    </source>
</evidence>
<evidence type="ECO:0000256" key="4">
    <source>
        <dbReference type="ARBA" id="ARBA00022777"/>
    </source>
</evidence>
<keyword evidence="3" id="KW-0547">Nucleotide-binding</keyword>
<dbReference type="CDD" id="cd01164">
    <property type="entry name" value="FruK_PfkB_like"/>
    <property type="match status" value="1"/>
</dbReference>
<evidence type="ECO:0000256" key="5">
    <source>
        <dbReference type="ARBA" id="ARBA00022840"/>
    </source>
</evidence>
<dbReference type="PANTHER" id="PTHR46566">
    <property type="entry name" value="1-PHOSPHOFRUCTOKINASE-RELATED"/>
    <property type="match status" value="1"/>
</dbReference>
<evidence type="ECO:0000256" key="1">
    <source>
        <dbReference type="ARBA" id="ARBA00010688"/>
    </source>
</evidence>
<dbReference type="PIRSF" id="PIRSF000535">
    <property type="entry name" value="1PFK/6PFK/LacC"/>
    <property type="match status" value="1"/>
</dbReference>
<evidence type="ECO:0000256" key="2">
    <source>
        <dbReference type="ARBA" id="ARBA00022679"/>
    </source>
</evidence>
<dbReference type="GO" id="GO:0008443">
    <property type="term" value="F:phosphofructokinase activity"/>
    <property type="evidence" value="ECO:0007669"/>
    <property type="project" value="TreeGrafter"/>
</dbReference>
<keyword evidence="2 6" id="KW-0808">Transferase</keyword>
<name>A0A2K8KH82_9MOLU</name>
<evidence type="ECO:0000313" key="8">
    <source>
        <dbReference type="EMBL" id="ATX71040.1"/>
    </source>
</evidence>